<evidence type="ECO:0000313" key="15">
    <source>
        <dbReference type="EMBL" id="CAF4262436.1"/>
    </source>
</evidence>
<dbReference type="SUPFAM" id="SSF81324">
    <property type="entry name" value="Voltage-gated potassium channels"/>
    <property type="match status" value="2"/>
</dbReference>
<evidence type="ECO:0000259" key="13">
    <source>
        <dbReference type="Pfam" id="PF06722"/>
    </source>
</evidence>
<organism evidence="15 16">
    <name type="scientific">Rotaria socialis</name>
    <dbReference type="NCBI Taxonomy" id="392032"/>
    <lineage>
        <taxon>Eukaryota</taxon>
        <taxon>Metazoa</taxon>
        <taxon>Spiralia</taxon>
        <taxon>Gnathifera</taxon>
        <taxon>Rotifera</taxon>
        <taxon>Eurotatoria</taxon>
        <taxon>Bdelloidea</taxon>
        <taxon>Philodinida</taxon>
        <taxon>Philodinidae</taxon>
        <taxon>Rotaria</taxon>
    </lineage>
</organism>
<evidence type="ECO:0000256" key="6">
    <source>
        <dbReference type="ARBA" id="ARBA00023065"/>
    </source>
</evidence>
<feature type="transmembrane region" description="Helical" evidence="11">
    <location>
        <begin position="360"/>
        <end position="378"/>
    </location>
</feature>
<dbReference type="InterPro" id="IPR002213">
    <property type="entry name" value="UDP_glucos_trans"/>
</dbReference>
<evidence type="ECO:0000256" key="7">
    <source>
        <dbReference type="ARBA" id="ARBA00023136"/>
    </source>
</evidence>
<dbReference type="Pfam" id="PF07885">
    <property type="entry name" value="Ion_trans_2"/>
    <property type="match status" value="2"/>
</dbReference>
<dbReference type="GO" id="GO:0016906">
    <property type="term" value="F:sterol 3-beta-glucosyltransferase activity"/>
    <property type="evidence" value="ECO:0007669"/>
    <property type="project" value="UniProtKB-ARBA"/>
</dbReference>
<evidence type="ECO:0000256" key="11">
    <source>
        <dbReference type="SAM" id="Phobius"/>
    </source>
</evidence>
<proteinExistence type="inferred from homology"/>
<evidence type="ECO:0000256" key="1">
    <source>
        <dbReference type="ARBA" id="ARBA00004141"/>
    </source>
</evidence>
<protein>
    <recommendedName>
        <fullName evidence="17">Glycosyltransferase</fullName>
    </recommendedName>
</protein>
<dbReference type="PANTHER" id="PTHR48050">
    <property type="entry name" value="STEROL 3-BETA-GLUCOSYLTRANSFERASE"/>
    <property type="match status" value="1"/>
</dbReference>
<evidence type="ECO:0000259" key="12">
    <source>
        <dbReference type="Pfam" id="PF03033"/>
    </source>
</evidence>
<keyword evidence="6 9" id="KW-0406">Ion transport</keyword>
<keyword evidence="4 9" id="KW-0812">Transmembrane</keyword>
<feature type="domain" description="Potassium channel" evidence="14">
    <location>
        <begin position="336"/>
        <end position="411"/>
    </location>
</feature>
<dbReference type="Pfam" id="PF06722">
    <property type="entry name" value="EryCIII-like_C"/>
    <property type="match status" value="1"/>
</dbReference>
<dbReference type="GO" id="GO:0016020">
    <property type="term" value="C:membrane"/>
    <property type="evidence" value="ECO:0007669"/>
    <property type="project" value="UniProtKB-SubCell"/>
</dbReference>
<dbReference type="Gene3D" id="1.10.287.70">
    <property type="match status" value="1"/>
</dbReference>
<evidence type="ECO:0000256" key="3">
    <source>
        <dbReference type="ARBA" id="ARBA00022679"/>
    </source>
</evidence>
<feature type="region of interest" description="Disordered" evidence="10">
    <location>
        <begin position="1406"/>
        <end position="1426"/>
    </location>
</feature>
<feature type="transmembrane region" description="Helical" evidence="11">
    <location>
        <begin position="390"/>
        <end position="410"/>
    </location>
</feature>
<keyword evidence="7 11" id="KW-0472">Membrane</keyword>
<comment type="similarity">
    <text evidence="9">Belongs to the two pore domain potassium channel (TC 1.A.1.8) family.</text>
</comment>
<feature type="compositionally biased region" description="Basic residues" evidence="10">
    <location>
        <begin position="1410"/>
        <end position="1420"/>
    </location>
</feature>
<evidence type="ECO:0000256" key="10">
    <source>
        <dbReference type="SAM" id="MobiDB-lite"/>
    </source>
</evidence>
<evidence type="ECO:0000259" key="14">
    <source>
        <dbReference type="Pfam" id="PF07885"/>
    </source>
</evidence>
<keyword evidence="5 11" id="KW-1133">Transmembrane helix</keyword>
<accession>A0A820FKC7</accession>
<evidence type="ECO:0000256" key="8">
    <source>
        <dbReference type="ARBA" id="ARBA00023303"/>
    </source>
</evidence>
<keyword evidence="2 9" id="KW-0813">Transport</keyword>
<feature type="domain" description="Potassium channel" evidence="14">
    <location>
        <begin position="232"/>
        <end position="291"/>
    </location>
</feature>
<feature type="transmembrane region" description="Helical" evidence="11">
    <location>
        <begin position="330"/>
        <end position="354"/>
    </location>
</feature>
<dbReference type="InterPro" id="IPR013099">
    <property type="entry name" value="K_chnl_dom"/>
</dbReference>
<keyword evidence="8 9" id="KW-0407">Ion channel</keyword>
<dbReference type="CDD" id="cd03784">
    <property type="entry name" value="GT1_Gtf-like"/>
    <property type="match status" value="1"/>
</dbReference>
<name>A0A820FKC7_9BILA</name>
<dbReference type="Proteomes" id="UP000663851">
    <property type="component" value="Unassembled WGS sequence"/>
</dbReference>
<evidence type="ECO:0000313" key="16">
    <source>
        <dbReference type="Proteomes" id="UP000663851"/>
    </source>
</evidence>
<evidence type="ECO:0000256" key="2">
    <source>
        <dbReference type="ARBA" id="ARBA00022448"/>
    </source>
</evidence>
<dbReference type="GO" id="GO:0005267">
    <property type="term" value="F:potassium channel activity"/>
    <property type="evidence" value="ECO:0007669"/>
    <property type="project" value="InterPro"/>
</dbReference>
<keyword evidence="3" id="KW-0808">Transferase</keyword>
<dbReference type="Gene3D" id="2.60.120.260">
    <property type="entry name" value="Galactose-binding domain-like"/>
    <property type="match status" value="1"/>
</dbReference>
<feature type="domain" description="Erythromycin biosynthesis protein CIII-like C-terminal" evidence="13">
    <location>
        <begin position="970"/>
        <end position="1071"/>
    </location>
</feature>
<evidence type="ECO:0008006" key="17">
    <source>
        <dbReference type="Google" id="ProtNLM"/>
    </source>
</evidence>
<dbReference type="Pfam" id="PF03033">
    <property type="entry name" value="Glyco_transf_28"/>
    <property type="match status" value="1"/>
</dbReference>
<dbReference type="FunFam" id="3.40.50.2000:FF:000009">
    <property type="entry name" value="Sterol 3-beta-glucosyltransferase UGT80A2"/>
    <property type="match status" value="1"/>
</dbReference>
<reference evidence="15" key="1">
    <citation type="submission" date="2021-02" db="EMBL/GenBank/DDBJ databases">
        <authorList>
            <person name="Nowell W R."/>
        </authorList>
    </citation>
    <scope>NUCLEOTIDE SEQUENCE</scope>
</reference>
<dbReference type="InterPro" id="IPR008979">
    <property type="entry name" value="Galactose-bd-like_sf"/>
</dbReference>
<dbReference type="GO" id="GO:0005975">
    <property type="term" value="P:carbohydrate metabolic process"/>
    <property type="evidence" value="ECO:0007669"/>
    <property type="project" value="InterPro"/>
</dbReference>
<evidence type="ECO:0000256" key="5">
    <source>
        <dbReference type="ARBA" id="ARBA00022989"/>
    </source>
</evidence>
<dbReference type="InterPro" id="IPR004276">
    <property type="entry name" value="GlycoTrans_28_N"/>
</dbReference>
<evidence type="ECO:0000256" key="9">
    <source>
        <dbReference type="RuleBase" id="RU003857"/>
    </source>
</evidence>
<dbReference type="EMBL" id="CAJOBO010000632">
    <property type="protein sequence ID" value="CAF4262436.1"/>
    <property type="molecule type" value="Genomic_DNA"/>
</dbReference>
<feature type="transmembrane region" description="Helical" evidence="11">
    <location>
        <begin position="271"/>
        <end position="300"/>
    </location>
</feature>
<dbReference type="InterPro" id="IPR003280">
    <property type="entry name" value="2pore_dom_K_chnl"/>
</dbReference>
<feature type="compositionally biased region" description="Low complexity" evidence="10">
    <location>
        <begin position="1338"/>
        <end position="1354"/>
    </location>
</feature>
<evidence type="ECO:0000256" key="4">
    <source>
        <dbReference type="ARBA" id="ARBA00022692"/>
    </source>
</evidence>
<comment type="caution">
    <text evidence="15">The sequence shown here is derived from an EMBL/GenBank/DDBJ whole genome shotgun (WGS) entry which is preliminary data.</text>
</comment>
<feature type="region of interest" description="Disordered" evidence="10">
    <location>
        <begin position="1330"/>
        <end position="1361"/>
    </location>
</feature>
<feature type="region of interest" description="Disordered" evidence="10">
    <location>
        <begin position="630"/>
        <end position="651"/>
    </location>
</feature>
<dbReference type="SUPFAM" id="SSF53756">
    <property type="entry name" value="UDP-Glycosyltransferase/glycogen phosphorylase"/>
    <property type="match status" value="1"/>
</dbReference>
<dbReference type="Gene3D" id="3.40.50.2000">
    <property type="entry name" value="Glycogen Phosphorylase B"/>
    <property type="match status" value="2"/>
</dbReference>
<sequence length="1426" mass="160914">MNLPEIYVKIPLAHYLHRIPHAVSQIAHTVRRNQIDITALNTGWNDTKFETNLIIIFIKEPFGNHLTIARYCNRMIGQAIMHTSVPLLKFDNQGDVAIIQPKENKSYWHCLCQFTRHLLHQISLIGLVIVYLICGGLLFTFIESEYDLEKDAEREKLIRETYLHIRILAINLLNEQLNENFETAYQQWRWDKDKSSNYIYLNEQRVNMLDNQTAFELENLSMGLALQQAAGEKFVYKWTYPTAILYAATLVTTIGYGNISPKTICGKFSTVIYALMGVLLVVSWLELVGESLAVSVAHYYQRLNRFVRRYLKGKTKPLQDKIYQHENVPFWVPVTLLIVYLLAGSLLFAAWEGWSYIDSAYFSFITFTTIGFGDFVPGETTISHRSGRSLICAFYLLFGVMLTALSFKLIQEDIDRIKTKLLQRLEIMTTTVDNDSKDSSTIVQFDRDWKFNVLNSSSNDEFISINYDDSQWKTIDLPHIEPVDKLAICWYRKKFEWRNKPDYHQYTYLNFYSNEDEYQPPISLAAVWLNETKIYSGVLTKSIQLTKFLRINTDNIFVIRLSICHTLSLHSRILMPPVCAGQINYDPINENATKKRLKKLDYTASFDDYGGLIDIFIDSSNKMKPVVELEKSDPDEDTKQEPIIGNQQPETEKKFGTATVPRVAILILIVGTRGDVQPFIALGKALLACALLACGHRVRIATHEVFRKFVRENGIEFYPLAGDPADLMSFMVKNAGIVPSISSIVAGDITKHRRIIADILASTWKACVEDDDETDVSFVAEAIIANPPSFGHIHCAQKLQIPLHMVFTMPWSPTVQFPHPLCKIDYNRAPIERINILSYHLVEIFTWSSMHNIINEFRKNVLGLAPLHMRQAVRLMIDERVPHTYCWSPSLVPKPADWPSHIDISGFFFLDLATNFTPPEDLVRFLESGDPPIYIGFGSITGHDSQRILHVVLEALKISGYRAILSGLVKDTDELPENIYGIGNCPHDWLFQHVSAVCHHGGAGTTAAGLRAGKPTIVVPFFGDQFFWGAMINKSGAGPAPIPGKRFNVNDLIDAFKFVHEPDTREAALKLSIAFENENGCEAAVQSFHANLPLNRMHSDLEPSFAACFRLDKYDLKISRPVAQVLMTAEVIDECELTMLSTRDWSASMYDDRPHIPAHGFIKHGRKALQSLFIDTAQGLKQAVRSPSVTTGTLDGTESIIRGVGKSIGHVYIGCLSFYGEITDALEQLPQLYDPYADSDKRKRPHVKDFSTGLRAAEHSIWHGFKDGVKGLVDKPRTGYDRHGVLGGAAGAAIALPNAVIKPAVGTLASITWLGRGIYAHSKQLRKNKHSSDHLLISSSTGVRRRSSGSTTLSEDTSPAGMASFESGLRIEICQKILSDFEQIKSKHNSKAFLLVNNNEHSKETNAHTKINRLFHRQRSHSATSH</sequence>
<dbReference type="InterPro" id="IPR010610">
    <property type="entry name" value="EryCIII-like_C"/>
</dbReference>
<feature type="transmembrane region" description="Helical" evidence="11">
    <location>
        <begin position="122"/>
        <end position="142"/>
    </location>
</feature>
<comment type="subcellular location">
    <subcellularLocation>
        <location evidence="1">Membrane</location>
        <topology evidence="1">Multi-pass membrane protein</topology>
    </subcellularLocation>
</comment>
<dbReference type="SUPFAM" id="SSF49785">
    <property type="entry name" value="Galactose-binding domain-like"/>
    <property type="match status" value="1"/>
</dbReference>
<dbReference type="InterPro" id="IPR050426">
    <property type="entry name" value="Glycosyltransferase_28"/>
</dbReference>
<feature type="transmembrane region" description="Helical" evidence="11">
    <location>
        <begin position="238"/>
        <end position="259"/>
    </location>
</feature>
<gene>
    <name evidence="15" type="ORF">HFQ381_LOCUS11147</name>
</gene>
<dbReference type="PRINTS" id="PR01333">
    <property type="entry name" value="2POREKCHANEL"/>
</dbReference>
<feature type="domain" description="Glycosyltransferase family 28 N-terminal" evidence="12">
    <location>
        <begin position="665"/>
        <end position="814"/>
    </location>
</feature>
<dbReference type="PANTHER" id="PTHR48050:SF13">
    <property type="entry name" value="STEROL 3-BETA-GLUCOSYLTRANSFERASE UGT80A2"/>
    <property type="match status" value="1"/>
</dbReference>
<feature type="compositionally biased region" description="Basic and acidic residues" evidence="10">
    <location>
        <begin position="630"/>
        <end position="640"/>
    </location>
</feature>